<dbReference type="EMBL" id="NXLX01000005">
    <property type="protein sequence ID" value="RDU74069.1"/>
    <property type="molecule type" value="Genomic_DNA"/>
</dbReference>
<comment type="caution">
    <text evidence="1">The sequence shown here is derived from an EMBL/GenBank/DDBJ whole genome shotgun (WGS) entry which is preliminary data.</text>
</comment>
<accession>A0A3D8J9A9</accession>
<gene>
    <name evidence="1" type="ORF">CQA57_02965</name>
</gene>
<dbReference type="OrthoDB" id="5339222at2"/>
<dbReference type="Proteomes" id="UP000256695">
    <property type="component" value="Unassembled WGS sequence"/>
</dbReference>
<evidence type="ECO:0000313" key="1">
    <source>
        <dbReference type="EMBL" id="RDU74069.1"/>
    </source>
</evidence>
<protein>
    <submittedName>
        <fullName evidence="1">Uncharacterized protein</fullName>
    </submittedName>
</protein>
<organism evidence="1 2">
    <name type="scientific">Helicobacter anseris</name>
    <dbReference type="NCBI Taxonomy" id="375926"/>
    <lineage>
        <taxon>Bacteria</taxon>
        <taxon>Pseudomonadati</taxon>
        <taxon>Campylobacterota</taxon>
        <taxon>Epsilonproteobacteria</taxon>
        <taxon>Campylobacterales</taxon>
        <taxon>Helicobacteraceae</taxon>
        <taxon>Helicobacter</taxon>
    </lineage>
</organism>
<reference evidence="1 2" key="1">
    <citation type="submission" date="2018-04" db="EMBL/GenBank/DDBJ databases">
        <title>Novel Campyloabacter and Helicobacter Species and Strains.</title>
        <authorList>
            <person name="Mannion A.J."/>
            <person name="Shen Z."/>
            <person name="Fox J.G."/>
        </authorList>
    </citation>
    <scope>NUCLEOTIDE SEQUENCE [LARGE SCALE GENOMIC DNA]</scope>
    <source>
        <strain evidence="1 2">MIT 04-9362</strain>
    </source>
</reference>
<dbReference type="AlphaFoldDB" id="A0A3D8J9A9"/>
<proteinExistence type="predicted"/>
<sequence>MHELLSVCRDNGIQTRVVDCFLDVDFSLCENEEKFMEEFYTLHLAHQSLQQWFERLQNKDKGENAAVLEILIELYKKVLDLEKKIQGDQKKLIALDSKSVILGLGHEVMWIEKDVLEVGKSYYLRFVLPNFSDRIIAIFAKALSKNALRVTKMHSRDIQDFDSYVVAKEMEKIRWQKHSKREEDE</sequence>
<dbReference type="RefSeq" id="WP_115578751.1">
    <property type="nucleotide sequence ID" value="NZ_NXLX01000005.1"/>
</dbReference>
<evidence type="ECO:0000313" key="2">
    <source>
        <dbReference type="Proteomes" id="UP000256695"/>
    </source>
</evidence>
<name>A0A3D8J9A9_9HELI</name>
<keyword evidence="2" id="KW-1185">Reference proteome</keyword>